<evidence type="ECO:0000313" key="2">
    <source>
        <dbReference type="EMBL" id="KFG36057.1"/>
    </source>
</evidence>
<dbReference type="EMBL" id="AHZU02001127">
    <property type="protein sequence ID" value="KFG36057.1"/>
    <property type="molecule type" value="Genomic_DNA"/>
</dbReference>
<dbReference type="InterPro" id="IPR036047">
    <property type="entry name" value="F-box-like_dom_sf"/>
</dbReference>
<reference evidence="2 3" key="1">
    <citation type="submission" date="2014-02" db="EMBL/GenBank/DDBJ databases">
        <authorList>
            <person name="Sibley D."/>
            <person name="Venepally P."/>
            <person name="Karamycheva S."/>
            <person name="Hadjithomas M."/>
            <person name="Khan A."/>
            <person name="Brunk B."/>
            <person name="Roos D."/>
            <person name="Caler E."/>
            <person name="Lorenzi H."/>
        </authorList>
    </citation>
    <scope>NUCLEOTIDE SEQUENCE [LARGE SCALE GENOMIC DNA]</scope>
    <source>
        <strain evidence="2 3">GAB2-2007-GAL-DOM2</strain>
    </source>
</reference>
<dbReference type="OrthoDB" id="329733at2759"/>
<accession>A0A086JV89</accession>
<dbReference type="SUPFAM" id="SSF81383">
    <property type="entry name" value="F-box domain"/>
    <property type="match status" value="1"/>
</dbReference>
<proteinExistence type="predicted"/>
<comment type="caution">
    <text evidence="2">The sequence shown here is derived from an EMBL/GenBank/DDBJ whole genome shotgun (WGS) entry which is preliminary data.</text>
</comment>
<dbReference type="Proteomes" id="UP000028837">
    <property type="component" value="Unassembled WGS sequence"/>
</dbReference>
<feature type="compositionally biased region" description="Basic and acidic residues" evidence="1">
    <location>
        <begin position="161"/>
        <end position="173"/>
    </location>
</feature>
<feature type="compositionally biased region" description="Low complexity" evidence="1">
    <location>
        <begin position="539"/>
        <end position="554"/>
    </location>
</feature>
<organism evidence="2 3">
    <name type="scientific">Toxoplasma gondii GAB2-2007-GAL-DOM2</name>
    <dbReference type="NCBI Taxonomy" id="1130820"/>
    <lineage>
        <taxon>Eukaryota</taxon>
        <taxon>Sar</taxon>
        <taxon>Alveolata</taxon>
        <taxon>Apicomplexa</taxon>
        <taxon>Conoidasida</taxon>
        <taxon>Coccidia</taxon>
        <taxon>Eucoccidiorida</taxon>
        <taxon>Eimeriorina</taxon>
        <taxon>Sarcocystidae</taxon>
        <taxon>Toxoplasma</taxon>
    </lineage>
</organism>
<feature type="region of interest" description="Disordered" evidence="1">
    <location>
        <begin position="539"/>
        <end position="576"/>
    </location>
</feature>
<evidence type="ECO:0000256" key="1">
    <source>
        <dbReference type="SAM" id="MobiDB-lite"/>
    </source>
</evidence>
<sequence length="683" mass="75279">MDGVKAVERPEFSVPPKTLCEDVTAARSSGFEGAAGCTSAQDDVSRGYEAKPAQKRRFFSALSEEETEGAHGTLPHREAVAREETGTLVCDDYSEHSHLKRKDPIGEINENIWSVQEGSDLTTSSSEDDGIGDMKCTGRRKSPGQRAVDQECAGNSNAASGRERKHENSRGDHVAAPAVEQLSLSKTGEKVHRQISDSARHIATAFDSCQKEVQKYHMYSLRHLFFFSSGNALPPPSSSSSSSSSSSQQLPGDFFNTCPAECLQAVFHFLHVEDILRMQVVSSAFFSTIRDEIGAFTHIRSLVIDAKWAKLEIHERQQMLLQMVQLQHLEVQPQAFTGGSIFIQEIAALVYRNARTLRSLRLLSPENPLCDETPLHNPFAFKPRTFARLRVLTLIGSQAFEWGYILSNCNFPVVERFEISYFPPASVHWSWKVGPDFTLLGLDGLRHMLDKMELLERLTLGFEIRFEDDNRRQPWEEDVDAAHFQPQLNVDGAQYDALIEQERRRLGLGENGPFSETLAGPNRATVGSGFREEFMLDSAEGQHSEGASASAASATGDRRAWRASETAPAAATGVHAGRVWQAGGNDSRDDLVGVEPVGGRGQLSSWRGKVSEEDFADLCAVAYVRAGGAGNLKRIVVKHRSKTGEETSSQATVSSVAEFFQDAASFCYRYVSDVFTGFQPLAD</sequence>
<gene>
    <name evidence="2" type="ORF">TGDOM2_215210</name>
</gene>
<feature type="region of interest" description="Disordered" evidence="1">
    <location>
        <begin position="117"/>
        <end position="176"/>
    </location>
</feature>
<name>A0A086JV89_TOXGO</name>
<dbReference type="AlphaFoldDB" id="A0A086JV89"/>
<evidence type="ECO:0000313" key="3">
    <source>
        <dbReference type="Proteomes" id="UP000028837"/>
    </source>
</evidence>
<dbReference type="VEuPathDB" id="ToxoDB:TGDOM2_215210"/>
<protein>
    <submittedName>
        <fullName evidence="2">Putative F-box protein</fullName>
    </submittedName>
</protein>